<name>A0A2I2KME7_9ACTN</name>
<dbReference type="AlphaFoldDB" id="A0A2I2KME7"/>
<sequence length="230" mass="26202">MRTYIQEQGIPKDKILDIRLRVENEGQKPYSGTLKASLDFVVDGENVMLTQGHWRSFNEDYLDQLHASVDGIFLEATEPDFQYIIGEEGAFNEAAGKVGYVNADKDFSVIVTSASTKVEAWDLLRDSTVYAVKRGPAQKVGYVCDQANLTLEIIRNNANLKKLDQEVKAYCLWFIFARTTPISKISEIDSIILKQKIDDWARRCRELGIEPRLKFSRCPARTRSHAKKHV</sequence>
<evidence type="ECO:0000313" key="2">
    <source>
        <dbReference type="Proteomes" id="UP000234331"/>
    </source>
</evidence>
<reference evidence="1 2" key="1">
    <citation type="submission" date="2017-06" db="EMBL/GenBank/DDBJ databases">
        <authorList>
            <person name="Kim H.J."/>
            <person name="Triplett B.A."/>
        </authorList>
    </citation>
    <scope>NUCLEOTIDE SEQUENCE [LARGE SCALE GENOMIC DNA]</scope>
    <source>
        <strain evidence="1">FRACA_ARgP5</strain>
    </source>
</reference>
<dbReference type="EMBL" id="FZMO01000066">
    <property type="protein sequence ID" value="SNQ46822.1"/>
    <property type="molecule type" value="Genomic_DNA"/>
</dbReference>
<dbReference type="Pfam" id="PF19614">
    <property type="entry name" value="DUF6119"/>
    <property type="match status" value="1"/>
</dbReference>
<evidence type="ECO:0000313" key="1">
    <source>
        <dbReference type="EMBL" id="SNQ46822.1"/>
    </source>
</evidence>
<gene>
    <name evidence="1" type="ORF">FRACA_1580002</name>
</gene>
<dbReference type="InterPro" id="IPR026487">
    <property type="entry name" value="CHP04141"/>
</dbReference>
<protein>
    <submittedName>
        <fullName evidence="1">Uncharacterized protein</fullName>
    </submittedName>
</protein>
<dbReference type="Proteomes" id="UP000234331">
    <property type="component" value="Unassembled WGS sequence"/>
</dbReference>
<accession>A0A2I2KME7</accession>
<proteinExistence type="predicted"/>
<keyword evidence="2" id="KW-1185">Reference proteome</keyword>
<organism evidence="1 2">
    <name type="scientific">Frankia canadensis</name>
    <dbReference type="NCBI Taxonomy" id="1836972"/>
    <lineage>
        <taxon>Bacteria</taxon>
        <taxon>Bacillati</taxon>
        <taxon>Actinomycetota</taxon>
        <taxon>Actinomycetes</taxon>
        <taxon>Frankiales</taxon>
        <taxon>Frankiaceae</taxon>
        <taxon>Frankia</taxon>
    </lineage>
</organism>
<dbReference type="NCBIfam" id="TIGR04141">
    <property type="entry name" value="TIGR04141 family sporadically distributed protein"/>
    <property type="match status" value="1"/>
</dbReference>